<gene>
    <name evidence="1" type="ORF">BACCIP111899_04213</name>
</gene>
<evidence type="ECO:0000313" key="2">
    <source>
        <dbReference type="Proteomes" id="UP000789423"/>
    </source>
</evidence>
<dbReference type="Proteomes" id="UP000789423">
    <property type="component" value="Unassembled WGS sequence"/>
</dbReference>
<dbReference type="Pfam" id="PF13376">
    <property type="entry name" value="OmdA"/>
    <property type="match status" value="1"/>
</dbReference>
<keyword evidence="2" id="KW-1185">Reference proteome</keyword>
<organism evidence="1 2">
    <name type="scientific">Bacillus rhizoplanae</name>
    <dbReference type="NCBI Taxonomy" id="2880966"/>
    <lineage>
        <taxon>Bacteria</taxon>
        <taxon>Bacillati</taxon>
        <taxon>Bacillota</taxon>
        <taxon>Bacilli</taxon>
        <taxon>Bacillales</taxon>
        <taxon>Bacillaceae</taxon>
        <taxon>Bacillus</taxon>
    </lineage>
</organism>
<proteinExistence type="predicted"/>
<evidence type="ECO:0000313" key="1">
    <source>
        <dbReference type="EMBL" id="CAG9614979.1"/>
    </source>
</evidence>
<name>A0ABM8YGM5_9BACI</name>
<dbReference type="RefSeq" id="WP_230576909.1">
    <property type="nucleotide sequence ID" value="NZ_CAKJTI010000047.1"/>
</dbReference>
<dbReference type="EMBL" id="CAKJTI010000047">
    <property type="protein sequence ID" value="CAG9614979.1"/>
    <property type="molecule type" value="Genomic_DNA"/>
</dbReference>
<evidence type="ECO:0008006" key="3">
    <source>
        <dbReference type="Google" id="ProtNLM"/>
    </source>
</evidence>
<sequence>MTIIDKLKLNKFTNMAVINQPSDYDVFTEQTTTFSKDHDAIFIFVETIDEMVTHTQFITNNEQLLLEKGYVFFAYPKKGNTRYETFIHRDEMFPAMNVGEDGYVGNSDIKFARMVSMDEVFTVVGLKREKKKAKTTSKASQCVADYEDNVKDVEALLADHPNELKFYQSLTPGYQKDWARHIFSAKQQQTRDKRHQQMVDILSQGYKTIDLFRRKKK</sequence>
<accession>A0ABM8YGM5</accession>
<protein>
    <recommendedName>
        <fullName evidence="3">Bacteriocin-protection, YdeI or OmpD-Associated</fullName>
    </recommendedName>
</protein>
<reference evidence="1 2" key="1">
    <citation type="submission" date="2021-10" db="EMBL/GenBank/DDBJ databases">
        <authorList>
            <person name="Criscuolo A."/>
        </authorList>
    </citation>
    <scope>NUCLEOTIDE SEQUENCE [LARGE SCALE GENOMIC DNA]</scope>
    <source>
        <strain evidence="2">CIP 111899</strain>
    </source>
</reference>
<comment type="caution">
    <text evidence="1">The sequence shown here is derived from an EMBL/GenBank/DDBJ whole genome shotgun (WGS) entry which is preliminary data.</text>
</comment>